<evidence type="ECO:0000313" key="1">
    <source>
        <dbReference type="EMBL" id="TGY86608.1"/>
    </source>
</evidence>
<gene>
    <name evidence="1" type="ORF">E5329_28070</name>
</gene>
<organism evidence="1 2">
    <name type="scientific">Petralouisia muris</name>
    <dbReference type="NCBI Taxonomy" id="3032872"/>
    <lineage>
        <taxon>Bacteria</taxon>
        <taxon>Bacillati</taxon>
        <taxon>Bacillota</taxon>
        <taxon>Clostridia</taxon>
        <taxon>Lachnospirales</taxon>
        <taxon>Lachnospiraceae</taxon>
        <taxon>Petralouisia</taxon>
    </lineage>
</organism>
<sequence>MAKSRGSKIELTAYDDLFETDESRAEANLSKIREIPIAEIDEFPDHPFKVLMDEDMEQLVDSVRRSGVMTPATVRQKEDGRYELISGHRRKKACELAGLETLKCEVKELTRDEAIIVMVESNLQRTTILPSEKAFAYKMRLEAMKRQGERTDLTSAPLVQKLTSREKIAAKTDDSHEQVRRFIRLTELVPEILQMVDEHQIAFRPAVEISYLSEEQQYTLLEAMGYNDATPSLAQAIKMKKFMQEGKLTDEVIQSIMQEEKPNQKEKPAFKDERITKLIPKSIPRGQETDFVVKALEFYNRHLQRNKAHER</sequence>
<accession>A0AC61RM32</accession>
<comment type="caution">
    <text evidence="1">The sequence shown here is derived from an EMBL/GenBank/DDBJ whole genome shotgun (WGS) entry which is preliminary data.</text>
</comment>
<protein>
    <submittedName>
        <fullName evidence="1">ParB/RepB/Spo0J family partition protein</fullName>
    </submittedName>
</protein>
<reference evidence="1" key="1">
    <citation type="submission" date="2019-04" db="EMBL/GenBank/DDBJ databases">
        <title>Microbes associate with the intestines of laboratory mice.</title>
        <authorList>
            <person name="Navarre W."/>
            <person name="Wong E."/>
            <person name="Huang K."/>
            <person name="Tropini C."/>
            <person name="Ng K."/>
            <person name="Yu B."/>
        </authorList>
    </citation>
    <scope>NUCLEOTIDE SEQUENCE</scope>
    <source>
        <strain evidence="1">NM01_1-7b</strain>
    </source>
</reference>
<dbReference type="Proteomes" id="UP000304953">
    <property type="component" value="Unassembled WGS sequence"/>
</dbReference>
<dbReference type="EMBL" id="SRYA01000147">
    <property type="protein sequence ID" value="TGY86608.1"/>
    <property type="molecule type" value="Genomic_DNA"/>
</dbReference>
<proteinExistence type="predicted"/>
<name>A0AC61RM32_9FIRM</name>
<keyword evidence="2" id="KW-1185">Reference proteome</keyword>
<evidence type="ECO:0000313" key="2">
    <source>
        <dbReference type="Proteomes" id="UP000304953"/>
    </source>
</evidence>